<feature type="domain" description="Ig-like" evidence="5">
    <location>
        <begin position="34"/>
        <end position="126"/>
    </location>
</feature>
<accession>A0A834UBS8</accession>
<reference evidence="6" key="1">
    <citation type="journal article" date="2020" name="G3 (Bethesda)">
        <title>High-Quality Assemblies for Three Invasive Social Wasps from the &lt;i&gt;Vespula&lt;/i&gt; Genus.</title>
        <authorList>
            <person name="Harrop T.W.R."/>
            <person name="Guhlin J."/>
            <person name="McLaughlin G.M."/>
            <person name="Permina E."/>
            <person name="Stockwell P."/>
            <person name="Gilligan J."/>
            <person name="Le Lec M.F."/>
            <person name="Gruber M.A.M."/>
            <person name="Quinn O."/>
            <person name="Lovegrove M."/>
            <person name="Duncan E.J."/>
            <person name="Remnant E.J."/>
            <person name="Van Eeckhoven J."/>
            <person name="Graham B."/>
            <person name="Knapp R.A."/>
            <person name="Langford K.W."/>
            <person name="Kronenberg Z."/>
            <person name="Press M.O."/>
            <person name="Eacker S.M."/>
            <person name="Wilson-Rankin E.E."/>
            <person name="Purcell J."/>
            <person name="Lester P.J."/>
            <person name="Dearden P.K."/>
        </authorList>
    </citation>
    <scope>NUCLEOTIDE SEQUENCE</scope>
    <source>
        <strain evidence="6">Volc-1</strain>
    </source>
</reference>
<dbReference type="InterPro" id="IPR051170">
    <property type="entry name" value="Neural/epithelial_adhesion"/>
</dbReference>
<name>A0A834UBS8_VESPE</name>
<dbReference type="PANTHER" id="PTHR12231">
    <property type="entry name" value="CTX-RELATED TYPE I TRANSMEMBRANE PROTEIN"/>
    <property type="match status" value="1"/>
</dbReference>
<dbReference type="GO" id="GO:0043005">
    <property type="term" value="C:neuron projection"/>
    <property type="evidence" value="ECO:0007669"/>
    <property type="project" value="TreeGrafter"/>
</dbReference>
<dbReference type="AlphaFoldDB" id="A0A834UBS8"/>
<dbReference type="PANTHER" id="PTHR12231:SF272">
    <property type="entry name" value="DPR-INTERACTING PROTEIN THETA"/>
    <property type="match status" value="1"/>
</dbReference>
<keyword evidence="3" id="KW-1015">Disulfide bond</keyword>
<dbReference type="InterPro" id="IPR013783">
    <property type="entry name" value="Ig-like_fold"/>
</dbReference>
<keyword evidence="2" id="KW-0677">Repeat</keyword>
<dbReference type="FunFam" id="2.60.40.10:FF:000376">
    <property type="entry name" value="CLUMA_CG000981, isoform A"/>
    <property type="match status" value="1"/>
</dbReference>
<protein>
    <recommendedName>
        <fullName evidence="5">Ig-like domain-containing protein</fullName>
    </recommendedName>
</protein>
<evidence type="ECO:0000256" key="2">
    <source>
        <dbReference type="ARBA" id="ARBA00022737"/>
    </source>
</evidence>
<keyword evidence="7" id="KW-1185">Reference proteome</keyword>
<evidence type="ECO:0000256" key="4">
    <source>
        <dbReference type="ARBA" id="ARBA00023319"/>
    </source>
</evidence>
<evidence type="ECO:0000313" key="6">
    <source>
        <dbReference type="EMBL" id="KAF7429360.1"/>
    </source>
</evidence>
<dbReference type="Pfam" id="PF13927">
    <property type="entry name" value="Ig_3"/>
    <property type="match status" value="1"/>
</dbReference>
<dbReference type="InterPro" id="IPR003598">
    <property type="entry name" value="Ig_sub2"/>
</dbReference>
<dbReference type="SMART" id="SM00408">
    <property type="entry name" value="IGc2"/>
    <property type="match status" value="1"/>
</dbReference>
<evidence type="ECO:0000256" key="1">
    <source>
        <dbReference type="ARBA" id="ARBA00022729"/>
    </source>
</evidence>
<proteinExistence type="predicted"/>
<dbReference type="SMART" id="SM00409">
    <property type="entry name" value="IG"/>
    <property type="match status" value="1"/>
</dbReference>
<organism evidence="6 7">
    <name type="scientific">Vespula pensylvanica</name>
    <name type="common">Western yellow jacket</name>
    <name type="synonym">Wasp</name>
    <dbReference type="NCBI Taxonomy" id="30213"/>
    <lineage>
        <taxon>Eukaryota</taxon>
        <taxon>Metazoa</taxon>
        <taxon>Ecdysozoa</taxon>
        <taxon>Arthropoda</taxon>
        <taxon>Hexapoda</taxon>
        <taxon>Insecta</taxon>
        <taxon>Pterygota</taxon>
        <taxon>Neoptera</taxon>
        <taxon>Endopterygota</taxon>
        <taxon>Hymenoptera</taxon>
        <taxon>Apocrita</taxon>
        <taxon>Aculeata</taxon>
        <taxon>Vespoidea</taxon>
        <taxon>Vespidae</taxon>
        <taxon>Vespinae</taxon>
        <taxon>Vespula</taxon>
    </lineage>
</organism>
<evidence type="ECO:0000313" key="7">
    <source>
        <dbReference type="Proteomes" id="UP000600918"/>
    </source>
</evidence>
<dbReference type="Proteomes" id="UP000600918">
    <property type="component" value="Unassembled WGS sequence"/>
</dbReference>
<dbReference type="InterPro" id="IPR003599">
    <property type="entry name" value="Ig_sub"/>
</dbReference>
<dbReference type="PROSITE" id="PS50835">
    <property type="entry name" value="IG_LIKE"/>
    <property type="match status" value="1"/>
</dbReference>
<evidence type="ECO:0000256" key="3">
    <source>
        <dbReference type="ARBA" id="ARBA00023157"/>
    </source>
</evidence>
<dbReference type="SUPFAM" id="SSF48726">
    <property type="entry name" value="Immunoglobulin"/>
    <property type="match status" value="1"/>
</dbReference>
<gene>
    <name evidence="6" type="ORF">H0235_005758</name>
</gene>
<dbReference type="InterPro" id="IPR036179">
    <property type="entry name" value="Ig-like_dom_sf"/>
</dbReference>
<sequence>MKVNRLQMGAYLCIASNSVPPTVSKRIMLIVHFPPMIWIQNQLVGVQEGQQMTLECNSEAFPKSINYWTRGNNQIIPNGEKYEPTFSDNTYKVHMKLTIRSVTMSDYGIYKCISKNSLGETDGSISLYQKQSIELIVKYEINVYSGFTFADIPTTTTQVKTTTTTPMPTIDKVETMQRTRQKMLPSLEPNLNEITDASLSTIIRNEKLPSYQKRNCISGNLNDADDNDDDDDKRFAESSQTARGILVKIPLRILLLIASKGRFTIDIRTDGRHNNNDYINAENKIDKNVQRKNPLNKDSVFRYFVSTKYEDVSINWTSSLHTVIPFPLANGINLS</sequence>
<dbReference type="Gene3D" id="2.60.40.10">
    <property type="entry name" value="Immunoglobulins"/>
    <property type="match status" value="1"/>
</dbReference>
<evidence type="ECO:0000259" key="5">
    <source>
        <dbReference type="PROSITE" id="PS50835"/>
    </source>
</evidence>
<keyword evidence="4" id="KW-0393">Immunoglobulin domain</keyword>
<comment type="caution">
    <text evidence="6">The sequence shown here is derived from an EMBL/GenBank/DDBJ whole genome shotgun (WGS) entry which is preliminary data.</text>
</comment>
<dbReference type="EMBL" id="JACSDY010000004">
    <property type="protein sequence ID" value="KAF7429360.1"/>
    <property type="molecule type" value="Genomic_DNA"/>
</dbReference>
<dbReference type="InterPro" id="IPR007110">
    <property type="entry name" value="Ig-like_dom"/>
</dbReference>
<keyword evidence="1" id="KW-0732">Signal</keyword>